<keyword evidence="8" id="KW-0064">Aspartyl protease</keyword>
<dbReference type="SUPFAM" id="SSF46934">
    <property type="entry name" value="UBA-like"/>
    <property type="match status" value="1"/>
</dbReference>
<dbReference type="SMART" id="SM00165">
    <property type="entry name" value="UBA"/>
    <property type="match status" value="1"/>
</dbReference>
<evidence type="ECO:0000259" key="12">
    <source>
        <dbReference type="PROSITE" id="PS50053"/>
    </source>
</evidence>
<feature type="compositionally biased region" description="Polar residues" evidence="10">
    <location>
        <begin position="371"/>
        <end position="380"/>
    </location>
</feature>
<dbReference type="GO" id="GO:0005737">
    <property type="term" value="C:cytoplasm"/>
    <property type="evidence" value="ECO:0007669"/>
    <property type="project" value="UniProtKB-SubCell"/>
</dbReference>
<dbReference type="PANTHER" id="PTHR15397:SF3">
    <property type="entry name" value="DNA DAMAGE INDUCIBLE 1 HOMOLOG 2"/>
    <property type="match status" value="1"/>
</dbReference>
<dbReference type="CDD" id="cd01796">
    <property type="entry name" value="Ubl_Ddi1_like"/>
    <property type="match status" value="1"/>
</dbReference>
<keyword evidence="14" id="KW-1185">Reference proteome</keyword>
<evidence type="ECO:0000256" key="8">
    <source>
        <dbReference type="ARBA" id="ARBA00022750"/>
    </source>
</evidence>
<comment type="similarity">
    <text evidence="3">Belongs to the DDI1 family.</text>
</comment>
<dbReference type="PROSITE" id="PS50030">
    <property type="entry name" value="UBA"/>
    <property type="match status" value="1"/>
</dbReference>
<feature type="compositionally biased region" description="Low complexity" evidence="10">
    <location>
        <begin position="328"/>
        <end position="337"/>
    </location>
</feature>
<feature type="domain" description="UBA" evidence="11">
    <location>
        <begin position="380"/>
        <end position="420"/>
    </location>
</feature>
<sequence>MRVHLTNDNGDVNHVDVDPGMELENLQALIEAETNIPVAQQQLFHNGTELRDGGRVLSSFGILQDDILLVRRNAASGQGQGPAQNAETVRQQILNDPNMLRQLSSQNPQLANAALNNPTEFARMYEQIDRHRRDLMDRQRASLAALEDADPFDIEAQRRIENEIRMQNVAQNMESAMEHHPESFGRVVMLYVNTLVNGHPVKAFVDSGAQATIMSPDCAAACNVMHLLDERFAGTAVGVGTAKILGRVHSAPLKIGNQFLACSFTIMEGKGVDLLFGLDMLKRHQACIDLEKNVLRINGEEVPFLAEHELPAKARWDGEQPAEGEEGPSGSTSTTTTHPEDPRTGIPSNVPGMATPPPAAAARSTPAGASNPPQVQSQSQHAEDKIKMLTDLGVSRQEAIGALDACGGNADVAANMLFNL</sequence>
<protein>
    <recommendedName>
        <fullName evidence="5">DNA damage-inducible protein 1</fullName>
    </recommendedName>
</protein>
<feature type="domain" description="Ubiquitin-like" evidence="12">
    <location>
        <begin position="1"/>
        <end position="77"/>
    </location>
</feature>
<comment type="subcellular location">
    <subcellularLocation>
        <location evidence="2">Cytoplasm</location>
    </subcellularLocation>
</comment>
<evidence type="ECO:0000259" key="11">
    <source>
        <dbReference type="PROSITE" id="PS50030"/>
    </source>
</evidence>
<dbReference type="InterPro" id="IPR021109">
    <property type="entry name" value="Peptidase_aspartic_dom_sf"/>
</dbReference>
<dbReference type="Gene3D" id="2.40.70.10">
    <property type="entry name" value="Acid Proteases"/>
    <property type="match status" value="1"/>
</dbReference>
<dbReference type="InterPro" id="IPR009060">
    <property type="entry name" value="UBA-like_sf"/>
</dbReference>
<dbReference type="SUPFAM" id="SSF50630">
    <property type="entry name" value="Acid proteases"/>
    <property type="match status" value="1"/>
</dbReference>
<comment type="function">
    <text evidence="1">Probable aspartic protease. May be involved in the regulation of exocytosis. Acts as a linker between the 19S proteasome and polyubiquitinated proteins via UBA domain interactions with ubiquitin for their subsequent degradation. Required for S-phase checkpoint control.</text>
</comment>
<dbReference type="PROSITE" id="PS50053">
    <property type="entry name" value="UBIQUITIN_2"/>
    <property type="match status" value="1"/>
</dbReference>
<evidence type="ECO:0000313" key="13">
    <source>
        <dbReference type="EMBL" id="KAJ3047552.1"/>
    </source>
</evidence>
<reference evidence="13" key="1">
    <citation type="submission" date="2020-05" db="EMBL/GenBank/DDBJ databases">
        <title>Phylogenomic resolution of chytrid fungi.</title>
        <authorList>
            <person name="Stajich J.E."/>
            <person name="Amses K."/>
            <person name="Simmons R."/>
            <person name="Seto K."/>
            <person name="Myers J."/>
            <person name="Bonds A."/>
            <person name="Quandt C.A."/>
            <person name="Barry K."/>
            <person name="Liu P."/>
            <person name="Grigoriev I."/>
            <person name="Longcore J.E."/>
            <person name="James T.Y."/>
        </authorList>
    </citation>
    <scope>NUCLEOTIDE SEQUENCE</scope>
    <source>
        <strain evidence="13">JEL0318</strain>
    </source>
</reference>
<organism evidence="13 14">
    <name type="scientific">Rhizophlyctis rosea</name>
    <dbReference type="NCBI Taxonomy" id="64517"/>
    <lineage>
        <taxon>Eukaryota</taxon>
        <taxon>Fungi</taxon>
        <taxon>Fungi incertae sedis</taxon>
        <taxon>Chytridiomycota</taxon>
        <taxon>Chytridiomycota incertae sedis</taxon>
        <taxon>Chytridiomycetes</taxon>
        <taxon>Rhizophlyctidales</taxon>
        <taxon>Rhizophlyctidaceae</taxon>
        <taxon>Rhizophlyctis</taxon>
    </lineage>
</organism>
<evidence type="ECO:0000256" key="1">
    <source>
        <dbReference type="ARBA" id="ARBA00003231"/>
    </source>
</evidence>
<keyword evidence="7" id="KW-0645">Protease</keyword>
<keyword evidence="6" id="KW-0963">Cytoplasm</keyword>
<keyword evidence="9" id="KW-0378">Hydrolase</keyword>
<evidence type="ECO:0000256" key="7">
    <source>
        <dbReference type="ARBA" id="ARBA00022670"/>
    </source>
</evidence>
<dbReference type="InterPro" id="IPR015940">
    <property type="entry name" value="UBA"/>
</dbReference>
<dbReference type="InterPro" id="IPR019103">
    <property type="entry name" value="Peptidase_aspartic_DDI1-type"/>
</dbReference>
<dbReference type="Pfam" id="PF00240">
    <property type="entry name" value="ubiquitin"/>
    <property type="match status" value="1"/>
</dbReference>
<evidence type="ECO:0000256" key="4">
    <source>
        <dbReference type="ARBA" id="ARBA00011128"/>
    </source>
</evidence>
<dbReference type="SUPFAM" id="SSF54236">
    <property type="entry name" value="Ubiquitin-like"/>
    <property type="match status" value="1"/>
</dbReference>
<dbReference type="GO" id="GO:0006508">
    <property type="term" value="P:proteolysis"/>
    <property type="evidence" value="ECO:0007669"/>
    <property type="project" value="UniProtKB-KW"/>
</dbReference>
<dbReference type="InterPro" id="IPR000626">
    <property type="entry name" value="Ubiquitin-like_dom"/>
</dbReference>
<dbReference type="PANTHER" id="PTHR15397">
    <property type="entry name" value="SODIUM-GLUCOSE COTRANSPORTER REGULATORY PROTEIN -RELATED"/>
    <property type="match status" value="1"/>
</dbReference>
<dbReference type="Pfam" id="PF09668">
    <property type="entry name" value="Asp_protease"/>
    <property type="match status" value="1"/>
</dbReference>
<evidence type="ECO:0000256" key="2">
    <source>
        <dbReference type="ARBA" id="ARBA00004496"/>
    </source>
</evidence>
<accession>A0AAD5S6E3</accession>
<dbReference type="CDD" id="cd05479">
    <property type="entry name" value="RP_DDI"/>
    <property type="match status" value="1"/>
</dbReference>
<name>A0AAD5S6E3_9FUNG</name>
<dbReference type="EMBL" id="JADGJD010000940">
    <property type="protein sequence ID" value="KAJ3047552.1"/>
    <property type="molecule type" value="Genomic_DNA"/>
</dbReference>
<dbReference type="InterPro" id="IPR033882">
    <property type="entry name" value="DDI1_N"/>
</dbReference>
<evidence type="ECO:0000313" key="14">
    <source>
        <dbReference type="Proteomes" id="UP001212841"/>
    </source>
</evidence>
<dbReference type="SMART" id="SM00213">
    <property type="entry name" value="UBQ"/>
    <property type="match status" value="1"/>
</dbReference>
<proteinExistence type="inferred from homology"/>
<feature type="compositionally biased region" description="Low complexity" evidence="10">
    <location>
        <begin position="360"/>
        <end position="370"/>
    </location>
</feature>
<dbReference type="Gene3D" id="3.10.20.90">
    <property type="entry name" value="Phosphatidylinositol 3-kinase Catalytic Subunit, Chain A, domain 1"/>
    <property type="match status" value="1"/>
</dbReference>
<dbReference type="InterPro" id="IPR029071">
    <property type="entry name" value="Ubiquitin-like_domsf"/>
</dbReference>
<dbReference type="CDD" id="cd14309">
    <property type="entry name" value="UBA_scDdi1_like"/>
    <property type="match status" value="1"/>
</dbReference>
<comment type="subunit">
    <text evidence="4">Binds ubiquitin and polyubiquitinated proteins.</text>
</comment>
<dbReference type="AlphaFoldDB" id="A0AAD5S6E3"/>
<evidence type="ECO:0000256" key="5">
    <source>
        <dbReference type="ARBA" id="ARBA00021491"/>
    </source>
</evidence>
<evidence type="ECO:0000256" key="9">
    <source>
        <dbReference type="ARBA" id="ARBA00022801"/>
    </source>
</evidence>
<dbReference type="Gene3D" id="1.10.8.10">
    <property type="entry name" value="DNA helicase RuvA subunit, C-terminal domain"/>
    <property type="match status" value="1"/>
</dbReference>
<evidence type="ECO:0000256" key="10">
    <source>
        <dbReference type="SAM" id="MobiDB-lite"/>
    </source>
</evidence>
<comment type="caution">
    <text evidence="13">The sequence shown here is derived from an EMBL/GenBank/DDBJ whole genome shotgun (WGS) entry which is preliminary data.</text>
</comment>
<dbReference type="Proteomes" id="UP001212841">
    <property type="component" value="Unassembled WGS sequence"/>
</dbReference>
<dbReference type="GO" id="GO:0004190">
    <property type="term" value="F:aspartic-type endopeptidase activity"/>
    <property type="evidence" value="ECO:0007669"/>
    <property type="project" value="UniProtKB-KW"/>
</dbReference>
<evidence type="ECO:0000256" key="3">
    <source>
        <dbReference type="ARBA" id="ARBA00009136"/>
    </source>
</evidence>
<gene>
    <name evidence="13" type="primary">DDI1</name>
    <name evidence="13" type="ORF">HK097_011437</name>
</gene>
<feature type="region of interest" description="Disordered" evidence="10">
    <location>
        <begin position="317"/>
        <end position="382"/>
    </location>
</feature>
<evidence type="ECO:0000256" key="6">
    <source>
        <dbReference type="ARBA" id="ARBA00022490"/>
    </source>
</evidence>